<dbReference type="PANTHER" id="PTHR10948:SF23">
    <property type="entry name" value="TRANSPOSASE INSI FOR INSERTION SEQUENCE ELEMENT IS30A-RELATED"/>
    <property type="match status" value="1"/>
</dbReference>
<name>A0A645FJE3_9ZZZZ</name>
<dbReference type="GO" id="GO:0003677">
    <property type="term" value="F:DNA binding"/>
    <property type="evidence" value="ECO:0007669"/>
    <property type="project" value="InterPro"/>
</dbReference>
<reference evidence="4" key="1">
    <citation type="submission" date="2019-08" db="EMBL/GenBank/DDBJ databases">
        <authorList>
            <person name="Kucharzyk K."/>
            <person name="Murdoch R.W."/>
            <person name="Higgins S."/>
            <person name="Loffler F."/>
        </authorList>
    </citation>
    <scope>NUCLEOTIDE SEQUENCE</scope>
</reference>
<dbReference type="GO" id="GO:0005829">
    <property type="term" value="C:cytosol"/>
    <property type="evidence" value="ECO:0007669"/>
    <property type="project" value="TreeGrafter"/>
</dbReference>
<dbReference type="GO" id="GO:0015074">
    <property type="term" value="P:DNA integration"/>
    <property type="evidence" value="ECO:0007669"/>
    <property type="project" value="InterPro"/>
</dbReference>
<accession>A0A645FJE3</accession>
<organism evidence="4">
    <name type="scientific">bioreactor metagenome</name>
    <dbReference type="NCBI Taxonomy" id="1076179"/>
    <lineage>
        <taxon>unclassified sequences</taxon>
        <taxon>metagenomes</taxon>
        <taxon>ecological metagenomes</taxon>
    </lineage>
</organism>
<gene>
    <name evidence="4" type="ORF">SDC9_159872</name>
</gene>
<dbReference type="InterPro" id="IPR053392">
    <property type="entry name" value="Transposase_IS30-like"/>
</dbReference>
<dbReference type="GO" id="GO:0006313">
    <property type="term" value="P:DNA transposition"/>
    <property type="evidence" value="ECO:0007669"/>
    <property type="project" value="InterPro"/>
</dbReference>
<evidence type="ECO:0000256" key="1">
    <source>
        <dbReference type="ARBA" id="ARBA00002190"/>
    </source>
</evidence>
<protein>
    <recommendedName>
        <fullName evidence="3">Integrase catalytic domain-containing protein</fullName>
    </recommendedName>
</protein>
<dbReference type="GO" id="GO:0004803">
    <property type="term" value="F:transposase activity"/>
    <property type="evidence" value="ECO:0007669"/>
    <property type="project" value="InterPro"/>
</dbReference>
<evidence type="ECO:0000256" key="2">
    <source>
        <dbReference type="ARBA" id="ARBA00006363"/>
    </source>
</evidence>
<proteinExistence type="inferred from homology"/>
<comment type="caution">
    <text evidence="4">The sequence shown here is derived from an EMBL/GenBank/DDBJ whole genome shotgun (WGS) entry which is preliminary data.</text>
</comment>
<dbReference type="InterPro" id="IPR001598">
    <property type="entry name" value="Transposase_IS30_CS"/>
</dbReference>
<feature type="domain" description="Integrase catalytic" evidence="3">
    <location>
        <begin position="2"/>
        <end position="163"/>
    </location>
</feature>
<dbReference type="AlphaFoldDB" id="A0A645FJE3"/>
<dbReference type="PANTHER" id="PTHR10948">
    <property type="entry name" value="TRANSPOSASE"/>
    <property type="match status" value="1"/>
</dbReference>
<comment type="similarity">
    <text evidence="2">Belongs to the transposase IS30 family.</text>
</comment>
<dbReference type="InterPro" id="IPR051917">
    <property type="entry name" value="Transposase-Integrase"/>
</dbReference>
<dbReference type="EMBL" id="VSSQ01058922">
    <property type="protein sequence ID" value="MPN12554.1"/>
    <property type="molecule type" value="Genomic_DNA"/>
</dbReference>
<dbReference type="Pfam" id="PF00665">
    <property type="entry name" value="rve"/>
    <property type="match status" value="1"/>
</dbReference>
<comment type="function">
    <text evidence="1">Required for the transposition of the insertion element.</text>
</comment>
<dbReference type="InterPro" id="IPR036397">
    <property type="entry name" value="RNaseH_sf"/>
</dbReference>
<evidence type="ECO:0000259" key="3">
    <source>
        <dbReference type="PROSITE" id="PS50994"/>
    </source>
</evidence>
<dbReference type="SUPFAM" id="SSF53098">
    <property type="entry name" value="Ribonuclease H-like"/>
    <property type="match status" value="1"/>
</dbReference>
<dbReference type="InterPro" id="IPR001584">
    <property type="entry name" value="Integrase_cat-core"/>
</dbReference>
<evidence type="ECO:0000313" key="4">
    <source>
        <dbReference type="EMBL" id="MPN12554.1"/>
    </source>
</evidence>
<dbReference type="NCBIfam" id="NF033563">
    <property type="entry name" value="transpos_IS30"/>
    <property type="match status" value="1"/>
</dbReference>
<dbReference type="Gene3D" id="3.30.420.10">
    <property type="entry name" value="Ribonuclease H-like superfamily/Ribonuclease H"/>
    <property type="match status" value="1"/>
</dbReference>
<dbReference type="PROSITE" id="PS01043">
    <property type="entry name" value="TRANSPOSASE_IS30"/>
    <property type="match status" value="1"/>
</dbReference>
<sequence>MIVDRPFEIDSRASLGHWEGDTVMGKDRHHCIVTLVERKTGFLIIKKVKARTTLQVNAACVAAIREHGKKFVSITFDNGTEFHAYKELENLFPVTCYFANPYHSWERGTNENTNGLIRQYLPKKCCMKRVTQAECDRIAYKLNTRPRKRHGYKTPFELFYNVASPLHFDLEFRSPNIRVGQSGLIEMWG</sequence>
<dbReference type="PROSITE" id="PS50994">
    <property type="entry name" value="INTEGRASE"/>
    <property type="match status" value="1"/>
</dbReference>
<dbReference type="InterPro" id="IPR012337">
    <property type="entry name" value="RNaseH-like_sf"/>
</dbReference>